<sequence length="438" mass="46637">MAAVTRQPFAPLDGSRLQGITSTRNKQASVPFSSPGKRKVADVLDVGDFENVDPAFLFSKRSKASSSDGYSKEFFKPSSFVLTKSSSTPVVSSSKDGLSVSLSSSPLKEAPSRPRSILKPKSPVKKLSSSVSRGSNTPKSAPAGRSPTRGNKRIGILNRRRAGTFARVDPPVFNLSPAPFSLDAAIKGTVPSYAARSSSSTKKSSSSSSKSLADGLYDAASSLKSSWFFDIHEDTPEQEMTNLLQHSTCLLDISSDEECEQKLRREKAEGRGKENVPPADDVSQTSVRRATSLTEGGMEYEKPRVALGDLNVEEFYAEGCDPTSVVIVPGDEDDGTVLGGEKPEEAQQSQQKHSRLAHCESASDLEGEAAPSAEEPCEPEQATEPVNLPALEPVEGTGESFELWESSSAKEEGDGVRSPSPMPASPASEAGEGFVEEL</sequence>
<dbReference type="AlphaFoldDB" id="A0A423VJM8"/>
<reference evidence="2 3" key="1">
    <citation type="submission" date="2015-09" db="EMBL/GenBank/DDBJ databases">
        <title>Host preference determinants of Valsa canker pathogens revealed by comparative genomics.</title>
        <authorList>
            <person name="Yin Z."/>
            <person name="Huang L."/>
        </authorList>
    </citation>
    <scope>NUCLEOTIDE SEQUENCE [LARGE SCALE GENOMIC DNA]</scope>
    <source>
        <strain evidence="2 3">YSFL</strain>
    </source>
</reference>
<keyword evidence="3" id="KW-1185">Reference proteome</keyword>
<feature type="compositionally biased region" description="Basic and acidic residues" evidence="1">
    <location>
        <begin position="265"/>
        <end position="274"/>
    </location>
</feature>
<organism evidence="2 3">
    <name type="scientific">Cytospora chrysosperma</name>
    <name type="common">Cytospora canker fungus</name>
    <name type="synonym">Sphaeria chrysosperma</name>
    <dbReference type="NCBI Taxonomy" id="252740"/>
    <lineage>
        <taxon>Eukaryota</taxon>
        <taxon>Fungi</taxon>
        <taxon>Dikarya</taxon>
        <taxon>Ascomycota</taxon>
        <taxon>Pezizomycotina</taxon>
        <taxon>Sordariomycetes</taxon>
        <taxon>Sordariomycetidae</taxon>
        <taxon>Diaporthales</taxon>
        <taxon>Cytosporaceae</taxon>
        <taxon>Cytospora</taxon>
    </lineage>
</organism>
<feature type="compositionally biased region" description="Polar residues" evidence="1">
    <location>
        <begin position="282"/>
        <end position="291"/>
    </location>
</feature>
<evidence type="ECO:0000313" key="2">
    <source>
        <dbReference type="EMBL" id="ROV91144.1"/>
    </source>
</evidence>
<feature type="compositionally biased region" description="Low complexity" evidence="1">
    <location>
        <begin position="197"/>
        <end position="211"/>
    </location>
</feature>
<evidence type="ECO:0000256" key="1">
    <source>
        <dbReference type="SAM" id="MobiDB-lite"/>
    </source>
</evidence>
<feature type="region of interest" description="Disordered" evidence="1">
    <location>
        <begin position="265"/>
        <end position="291"/>
    </location>
</feature>
<feature type="region of interest" description="Disordered" evidence="1">
    <location>
        <begin position="1"/>
        <end position="36"/>
    </location>
</feature>
<dbReference type="OrthoDB" id="425602at2759"/>
<feature type="region of interest" description="Disordered" evidence="1">
    <location>
        <begin position="84"/>
        <end position="157"/>
    </location>
</feature>
<gene>
    <name evidence="2" type="ORF">VSDG_07819</name>
</gene>
<feature type="region of interest" description="Disordered" evidence="1">
    <location>
        <begin position="192"/>
        <end position="212"/>
    </location>
</feature>
<dbReference type="EMBL" id="LJZO01000045">
    <property type="protein sequence ID" value="ROV91144.1"/>
    <property type="molecule type" value="Genomic_DNA"/>
</dbReference>
<proteinExistence type="predicted"/>
<feature type="region of interest" description="Disordered" evidence="1">
    <location>
        <begin position="323"/>
        <end position="438"/>
    </location>
</feature>
<protein>
    <submittedName>
        <fullName evidence="2">Uncharacterized protein</fullName>
    </submittedName>
</protein>
<dbReference type="STRING" id="252740.A0A423VJM8"/>
<name>A0A423VJM8_CYTCH</name>
<accession>A0A423VJM8</accession>
<dbReference type="Proteomes" id="UP000284375">
    <property type="component" value="Unassembled WGS sequence"/>
</dbReference>
<feature type="compositionally biased region" description="Low complexity" evidence="1">
    <location>
        <begin position="84"/>
        <end position="107"/>
    </location>
</feature>
<evidence type="ECO:0000313" key="3">
    <source>
        <dbReference type="Proteomes" id="UP000284375"/>
    </source>
</evidence>
<feature type="compositionally biased region" description="Polar residues" evidence="1">
    <location>
        <begin position="18"/>
        <end position="32"/>
    </location>
</feature>
<comment type="caution">
    <text evidence="2">The sequence shown here is derived from an EMBL/GenBank/DDBJ whole genome shotgun (WGS) entry which is preliminary data.</text>
</comment>